<accession>A0A8S4MNK7</accession>
<evidence type="ECO:0000313" key="1">
    <source>
        <dbReference type="EMBL" id="CAH1277497.1"/>
    </source>
</evidence>
<keyword evidence="2" id="KW-1185">Reference proteome</keyword>
<dbReference type="GO" id="GO:0030170">
    <property type="term" value="F:pyridoxal phosphate binding"/>
    <property type="evidence" value="ECO:0007669"/>
    <property type="project" value="TreeGrafter"/>
</dbReference>
<reference evidence="1" key="1">
    <citation type="submission" date="2022-01" db="EMBL/GenBank/DDBJ databases">
        <authorList>
            <person name="Braso-Vives M."/>
        </authorList>
    </citation>
    <scope>NUCLEOTIDE SEQUENCE</scope>
</reference>
<dbReference type="EMBL" id="CAKMNS010000356">
    <property type="protein sequence ID" value="CAH1277497.1"/>
    <property type="molecule type" value="Genomic_DNA"/>
</dbReference>
<gene>
    <name evidence="1" type="primary">Hypp9665</name>
    <name evidence="1" type="ORF">BLAG_LOCUS26266</name>
</gene>
<feature type="non-terminal residue" evidence="1">
    <location>
        <position position="1"/>
    </location>
</feature>
<comment type="caution">
    <text evidence="1">The sequence shown here is derived from an EMBL/GenBank/DDBJ whole genome shotgun (WGS) entry which is preliminary data.</text>
</comment>
<dbReference type="GO" id="GO:0000271">
    <property type="term" value="P:polysaccharide biosynthetic process"/>
    <property type="evidence" value="ECO:0007669"/>
    <property type="project" value="TreeGrafter"/>
</dbReference>
<dbReference type="PANTHER" id="PTHR30244:SF34">
    <property type="entry name" value="DTDP-4-AMINO-4,6-DIDEOXYGALACTOSE TRANSAMINASE"/>
    <property type="match status" value="1"/>
</dbReference>
<name>A0A8S4MNK7_BRALA</name>
<protein>
    <submittedName>
        <fullName evidence="1">Hypp9665 protein</fullName>
    </submittedName>
</protein>
<sequence length="138" mass="15547">ASWRDILSGIRDCTVSSPDRQLNTRRLQKIWTTAQNPNHVLPCLSVRTGLDLFLTVKKFPPGSEIIMSAINIPDMARVVRHHGVRVIPIDVHVETLSPKVELLEGLITERTVAVLVAHLYHYKRGKATNGQNRLHFGQ</sequence>
<dbReference type="InterPro" id="IPR015424">
    <property type="entry name" value="PyrdxlP-dep_Trfase"/>
</dbReference>
<proteinExistence type="predicted"/>
<organism evidence="1 2">
    <name type="scientific">Branchiostoma lanceolatum</name>
    <name type="common">Common lancelet</name>
    <name type="synonym">Amphioxus lanceolatum</name>
    <dbReference type="NCBI Taxonomy" id="7740"/>
    <lineage>
        <taxon>Eukaryota</taxon>
        <taxon>Metazoa</taxon>
        <taxon>Chordata</taxon>
        <taxon>Cephalochordata</taxon>
        <taxon>Leptocardii</taxon>
        <taxon>Amphioxiformes</taxon>
        <taxon>Branchiostomatidae</taxon>
        <taxon>Branchiostoma</taxon>
    </lineage>
</organism>
<dbReference type="Pfam" id="PF01041">
    <property type="entry name" value="DegT_DnrJ_EryC1"/>
    <property type="match status" value="1"/>
</dbReference>
<evidence type="ECO:0000313" key="2">
    <source>
        <dbReference type="Proteomes" id="UP000838412"/>
    </source>
</evidence>
<dbReference type="GO" id="GO:0008483">
    <property type="term" value="F:transaminase activity"/>
    <property type="evidence" value="ECO:0007669"/>
    <property type="project" value="TreeGrafter"/>
</dbReference>
<dbReference type="AlphaFoldDB" id="A0A8S4MNK7"/>
<dbReference type="InterPro" id="IPR015421">
    <property type="entry name" value="PyrdxlP-dep_Trfase_major"/>
</dbReference>
<dbReference type="Proteomes" id="UP000838412">
    <property type="component" value="Unassembled WGS sequence"/>
</dbReference>
<dbReference type="OrthoDB" id="5955158at2759"/>
<dbReference type="Gene3D" id="3.40.640.10">
    <property type="entry name" value="Type I PLP-dependent aspartate aminotransferase-like (Major domain)"/>
    <property type="match status" value="1"/>
</dbReference>
<dbReference type="InterPro" id="IPR000653">
    <property type="entry name" value="DegT/StrS_aminotransferase"/>
</dbReference>
<dbReference type="PANTHER" id="PTHR30244">
    <property type="entry name" value="TRANSAMINASE"/>
    <property type="match status" value="1"/>
</dbReference>
<dbReference type="SUPFAM" id="SSF53383">
    <property type="entry name" value="PLP-dependent transferases"/>
    <property type="match status" value="1"/>
</dbReference>